<gene>
    <name evidence="1" type="ORF">Pma05_70350</name>
</gene>
<reference evidence="1 2" key="1">
    <citation type="submission" date="2021-01" db="EMBL/GenBank/DDBJ databases">
        <title>Whole genome shotgun sequence of Plantactinospora mayteni NBRC 109088.</title>
        <authorList>
            <person name="Komaki H."/>
            <person name="Tamura T."/>
        </authorList>
    </citation>
    <scope>NUCLEOTIDE SEQUENCE [LARGE SCALE GENOMIC DNA]</scope>
    <source>
        <strain evidence="1 2">NBRC 109088</strain>
    </source>
</reference>
<sequence length="100" mass="10969">MPLRAVVDPPQDPVEHLTVIAPSATPLRCHGRQQRLQPSPLVISQITSHAQHNDREDPSDALQVAGEDGAEGYMQSHHVDYFLGAGMSTPPRPNITYPVR</sequence>
<dbReference type="Proteomes" id="UP000621500">
    <property type="component" value="Unassembled WGS sequence"/>
</dbReference>
<keyword evidence="2" id="KW-1185">Reference proteome</keyword>
<name>A0ABQ4F0M6_9ACTN</name>
<dbReference type="EMBL" id="BONX01000053">
    <property type="protein sequence ID" value="GIH00463.1"/>
    <property type="molecule type" value="Genomic_DNA"/>
</dbReference>
<evidence type="ECO:0000313" key="1">
    <source>
        <dbReference type="EMBL" id="GIH00463.1"/>
    </source>
</evidence>
<evidence type="ECO:0000313" key="2">
    <source>
        <dbReference type="Proteomes" id="UP000621500"/>
    </source>
</evidence>
<protein>
    <submittedName>
        <fullName evidence="1">Uncharacterized protein</fullName>
    </submittedName>
</protein>
<proteinExistence type="predicted"/>
<organism evidence="1 2">
    <name type="scientific">Plantactinospora mayteni</name>
    <dbReference type="NCBI Taxonomy" id="566021"/>
    <lineage>
        <taxon>Bacteria</taxon>
        <taxon>Bacillati</taxon>
        <taxon>Actinomycetota</taxon>
        <taxon>Actinomycetes</taxon>
        <taxon>Micromonosporales</taxon>
        <taxon>Micromonosporaceae</taxon>
        <taxon>Plantactinospora</taxon>
    </lineage>
</organism>
<comment type="caution">
    <text evidence="1">The sequence shown here is derived from an EMBL/GenBank/DDBJ whole genome shotgun (WGS) entry which is preliminary data.</text>
</comment>
<accession>A0ABQ4F0M6</accession>